<dbReference type="FunFam" id="1.20.140.10:FF:000015">
    <property type="entry name" value="Acyl-coenzyme A oxidase"/>
    <property type="match status" value="1"/>
</dbReference>
<dbReference type="PANTHER" id="PTHR10909">
    <property type="entry name" value="ELECTRON TRANSPORT OXIDOREDUCTASE"/>
    <property type="match status" value="1"/>
</dbReference>
<dbReference type="InterPro" id="IPR046373">
    <property type="entry name" value="Acyl-CoA_Oxase/DH_mid-dom_sf"/>
</dbReference>
<feature type="binding site" evidence="12">
    <location>
        <position position="139"/>
    </location>
    <ligand>
        <name>FAD</name>
        <dbReference type="ChEBI" id="CHEBI:57692"/>
    </ligand>
</feature>
<evidence type="ECO:0000256" key="10">
    <source>
        <dbReference type="ARBA" id="ARBA00023140"/>
    </source>
</evidence>
<keyword evidence="8" id="KW-0560">Oxidoreductase</keyword>
<dbReference type="InterPro" id="IPR055060">
    <property type="entry name" value="ACOX_C_alpha1"/>
</dbReference>
<evidence type="ECO:0000256" key="2">
    <source>
        <dbReference type="ARBA" id="ARBA00001974"/>
    </source>
</evidence>
<evidence type="ECO:0000256" key="6">
    <source>
        <dbReference type="ARBA" id="ARBA00022827"/>
    </source>
</evidence>
<dbReference type="InterPro" id="IPR002655">
    <property type="entry name" value="Acyl-CoA_oxidase_C"/>
</dbReference>
<dbReference type="GO" id="GO:0055088">
    <property type="term" value="P:lipid homeostasis"/>
    <property type="evidence" value="ECO:0007669"/>
    <property type="project" value="TreeGrafter"/>
</dbReference>
<dbReference type="AlphaFoldDB" id="A0AAU9JQS5"/>
<evidence type="ECO:0000256" key="5">
    <source>
        <dbReference type="ARBA" id="ARBA00022630"/>
    </source>
</evidence>
<dbReference type="InterPro" id="IPR036250">
    <property type="entry name" value="AcylCo_DH-like_C"/>
</dbReference>
<comment type="cofactor">
    <cofactor evidence="2">
        <name>FAD</name>
        <dbReference type="ChEBI" id="CHEBI:57692"/>
    </cofactor>
</comment>
<dbReference type="InterPro" id="IPR029320">
    <property type="entry name" value="Acyl-CoA_ox_N"/>
</dbReference>
<sequence length="649" mass="74769">MSLEEERKKASFSPTELTQYLYPNYLVPQLTLERIIELNLKCSKIPELNYSLQKFHDTRQQDIIRAYQFGTALKKFSESEKLTRWERRFIMGFYPELTAHVAQYEFFIPSFALQANEEQKKLLLPKMESLEITGCYAQTELGHGSNVRGIETQAIYDENTQQFIMHSPTITSYKWWIGGLGLTATHALVAARLIAKGNDYGPHIFLVQIRDTKTRKPLDGVDVGDIGPKFGLNGNDNGFLKFDYYRVPFDAMLNRFARLTPEGDYELLDPNGIKILYATLVSLRAGIVTDSWYRYACALTISIRYSLVREQFPDHENPNRERMILDYQIQRHKLFKNLARLYGHVFAKKPVSDHYDECERRLFKGDDSLLAESHALVSLYKVYVSHFTVQGLEECRRSCGGHGYMMLSGLPSLYMNHLPTVTYDGDNNILALQAARYLITLMKKQNPQGVFGFLNTPMPDLSVCPDIKDSTYHQICFEAIAKLKIQSVFKKEQDLIAKGFKKPRIWNEFLQVEGIEATEAVYHASLHFYYIEGISKISNLLIRNAIEILRLIYASTELAKYHAELIRLGMPNSIFEQLKEVQLDSLDRTRPNALALIEAFEISETTLNSVIGRKDGKIYQNMVWTSKYMNPVNKGKVFPGIHRYLRPKL</sequence>
<dbReference type="PANTHER" id="PTHR10909:SF250">
    <property type="entry name" value="PEROXISOMAL ACYL-COENZYME A OXIDASE 1"/>
    <property type="match status" value="1"/>
</dbReference>
<evidence type="ECO:0000256" key="12">
    <source>
        <dbReference type="PIRSR" id="PIRSR000168-2"/>
    </source>
</evidence>
<evidence type="ECO:0000256" key="3">
    <source>
        <dbReference type="ARBA" id="ARBA00004275"/>
    </source>
</evidence>
<dbReference type="Pfam" id="PF02770">
    <property type="entry name" value="Acyl-CoA_dh_M"/>
    <property type="match status" value="1"/>
</dbReference>
<dbReference type="Gene3D" id="1.20.140.10">
    <property type="entry name" value="Butyryl-CoA Dehydrogenase, subunit A, domain 3"/>
    <property type="match status" value="2"/>
</dbReference>
<comment type="subcellular location">
    <subcellularLocation>
        <location evidence="3">Peroxisome</location>
    </subcellularLocation>
</comment>
<evidence type="ECO:0000259" key="13">
    <source>
        <dbReference type="Pfam" id="PF01756"/>
    </source>
</evidence>
<evidence type="ECO:0000313" key="17">
    <source>
        <dbReference type="EMBL" id="CAG9325822.1"/>
    </source>
</evidence>
<comment type="caution">
    <text evidence="17">The sequence shown here is derived from an EMBL/GenBank/DDBJ whole genome shotgun (WGS) entry which is preliminary data.</text>
</comment>
<dbReference type="InterPro" id="IPR006091">
    <property type="entry name" value="Acyl-CoA_Oxase/DH_mid-dom"/>
</dbReference>
<dbReference type="Pfam" id="PF01756">
    <property type="entry name" value="ACOX"/>
    <property type="match status" value="1"/>
</dbReference>
<evidence type="ECO:0000256" key="11">
    <source>
        <dbReference type="PIRNR" id="PIRNR000168"/>
    </source>
</evidence>
<feature type="binding site" evidence="12">
    <location>
        <position position="178"/>
    </location>
    <ligand>
        <name>FAD</name>
        <dbReference type="ChEBI" id="CHEBI:57692"/>
    </ligand>
</feature>
<evidence type="ECO:0000259" key="14">
    <source>
        <dbReference type="Pfam" id="PF02770"/>
    </source>
</evidence>
<evidence type="ECO:0000313" key="18">
    <source>
        <dbReference type="Proteomes" id="UP001162131"/>
    </source>
</evidence>
<dbReference type="Pfam" id="PF14749">
    <property type="entry name" value="Acyl-CoA_ox_N"/>
    <property type="match status" value="1"/>
</dbReference>
<evidence type="ECO:0000259" key="15">
    <source>
        <dbReference type="Pfam" id="PF14749"/>
    </source>
</evidence>
<evidence type="ECO:0000256" key="7">
    <source>
        <dbReference type="ARBA" id="ARBA00022832"/>
    </source>
</evidence>
<dbReference type="GO" id="GO:0033540">
    <property type="term" value="P:fatty acid beta-oxidation using acyl-CoA oxidase"/>
    <property type="evidence" value="ECO:0007669"/>
    <property type="project" value="TreeGrafter"/>
</dbReference>
<dbReference type="GO" id="GO:0005777">
    <property type="term" value="C:peroxisome"/>
    <property type="evidence" value="ECO:0007669"/>
    <property type="project" value="UniProtKB-SubCell"/>
</dbReference>
<evidence type="ECO:0000256" key="9">
    <source>
        <dbReference type="ARBA" id="ARBA00023098"/>
    </source>
</evidence>
<dbReference type="GO" id="GO:0005504">
    <property type="term" value="F:fatty acid binding"/>
    <property type="evidence" value="ECO:0007669"/>
    <property type="project" value="TreeGrafter"/>
</dbReference>
<keyword evidence="5 11" id="KW-0285">Flavoprotein</keyword>
<proteinExistence type="inferred from homology"/>
<evidence type="ECO:0000256" key="8">
    <source>
        <dbReference type="ARBA" id="ARBA00023002"/>
    </source>
</evidence>
<evidence type="ECO:0000256" key="1">
    <source>
        <dbReference type="ARBA" id="ARBA00001201"/>
    </source>
</evidence>
<comment type="catalytic activity">
    <reaction evidence="1">
        <text>a 2,3-saturated acyl-CoA + O2 = a (2E)-enoyl-CoA + H2O2</text>
        <dbReference type="Rhea" id="RHEA:38959"/>
        <dbReference type="ChEBI" id="CHEBI:15379"/>
        <dbReference type="ChEBI" id="CHEBI:16240"/>
        <dbReference type="ChEBI" id="CHEBI:58856"/>
        <dbReference type="ChEBI" id="CHEBI:65111"/>
        <dbReference type="EC" id="1.3.3.6"/>
    </reaction>
</comment>
<name>A0AAU9JQS5_9CILI</name>
<dbReference type="FunFam" id="2.40.110.10:FF:000003">
    <property type="entry name" value="Acyl-coenzyme A oxidase"/>
    <property type="match status" value="1"/>
</dbReference>
<dbReference type="EMBL" id="CAJZBQ010000039">
    <property type="protein sequence ID" value="CAG9325822.1"/>
    <property type="molecule type" value="Genomic_DNA"/>
</dbReference>
<accession>A0AAU9JQS5</accession>
<dbReference type="PIRSF" id="PIRSF000168">
    <property type="entry name" value="Acyl-CoA_oxidase"/>
    <property type="match status" value="1"/>
</dbReference>
<dbReference type="SUPFAM" id="SSF47203">
    <property type="entry name" value="Acyl-CoA dehydrogenase C-terminal domain-like"/>
    <property type="match status" value="2"/>
</dbReference>
<keyword evidence="18" id="KW-1185">Reference proteome</keyword>
<protein>
    <recommendedName>
        <fullName evidence="11">Acyl-coenzyme A oxidase</fullName>
    </recommendedName>
</protein>
<keyword evidence="10" id="KW-0576">Peroxisome</keyword>
<dbReference type="InterPro" id="IPR009100">
    <property type="entry name" value="AcylCoA_DH/oxidase_NM_dom_sf"/>
</dbReference>
<feature type="domain" description="Acyl-CoA oxidase C-alpha1" evidence="16">
    <location>
        <begin position="277"/>
        <end position="439"/>
    </location>
</feature>
<dbReference type="InterPro" id="IPR012258">
    <property type="entry name" value="Acyl-CoA_oxidase"/>
</dbReference>
<dbReference type="Pfam" id="PF22924">
    <property type="entry name" value="ACOX_C_alpha1"/>
    <property type="match status" value="1"/>
</dbReference>
<keyword evidence="6 11" id="KW-0274">FAD</keyword>
<evidence type="ECO:0000259" key="16">
    <source>
        <dbReference type="Pfam" id="PF22924"/>
    </source>
</evidence>
<organism evidence="17 18">
    <name type="scientific">Blepharisma stoltei</name>
    <dbReference type="NCBI Taxonomy" id="1481888"/>
    <lineage>
        <taxon>Eukaryota</taxon>
        <taxon>Sar</taxon>
        <taxon>Alveolata</taxon>
        <taxon>Ciliophora</taxon>
        <taxon>Postciliodesmatophora</taxon>
        <taxon>Heterotrichea</taxon>
        <taxon>Heterotrichida</taxon>
        <taxon>Blepharismidae</taxon>
        <taxon>Blepharisma</taxon>
    </lineage>
</organism>
<evidence type="ECO:0000256" key="4">
    <source>
        <dbReference type="ARBA" id="ARBA00006288"/>
    </source>
</evidence>
<feature type="domain" description="Acyl-CoA oxidase C-terminal" evidence="13">
    <location>
        <begin position="476"/>
        <end position="648"/>
    </location>
</feature>
<dbReference type="Gene3D" id="2.40.110.10">
    <property type="entry name" value="Butyryl-CoA Dehydrogenase, subunit A, domain 2"/>
    <property type="match status" value="1"/>
</dbReference>
<dbReference type="GO" id="GO:0071949">
    <property type="term" value="F:FAD binding"/>
    <property type="evidence" value="ECO:0007669"/>
    <property type="project" value="InterPro"/>
</dbReference>
<dbReference type="GO" id="GO:0003997">
    <property type="term" value="F:acyl-CoA oxidase activity"/>
    <property type="evidence" value="ECO:0007669"/>
    <property type="project" value="UniProtKB-EC"/>
</dbReference>
<feature type="domain" description="Acyl-coenzyme A oxidase N-terminal" evidence="15">
    <location>
        <begin position="32"/>
        <end position="132"/>
    </location>
</feature>
<gene>
    <name evidence="17" type="ORF">BSTOLATCC_MIC39607</name>
</gene>
<keyword evidence="7" id="KW-0276">Fatty acid metabolism</keyword>
<reference evidence="17" key="1">
    <citation type="submission" date="2021-09" db="EMBL/GenBank/DDBJ databases">
        <authorList>
            <consortium name="AG Swart"/>
            <person name="Singh M."/>
            <person name="Singh A."/>
            <person name="Seah K."/>
            <person name="Emmerich C."/>
        </authorList>
    </citation>
    <scope>NUCLEOTIDE SEQUENCE</scope>
    <source>
        <strain evidence="17">ATCC30299</strain>
    </source>
</reference>
<dbReference type="SUPFAM" id="SSF56645">
    <property type="entry name" value="Acyl-CoA dehydrogenase NM domain-like"/>
    <property type="match status" value="1"/>
</dbReference>
<comment type="similarity">
    <text evidence="4 11">Belongs to the acyl-CoA oxidase family.</text>
</comment>
<feature type="domain" description="Acyl-CoA oxidase/dehydrogenase middle" evidence="14">
    <location>
        <begin position="135"/>
        <end position="243"/>
    </location>
</feature>
<keyword evidence="9" id="KW-0443">Lipid metabolism</keyword>
<dbReference type="Proteomes" id="UP001162131">
    <property type="component" value="Unassembled WGS sequence"/>
</dbReference>